<feature type="transmembrane region" description="Helical" evidence="7">
    <location>
        <begin position="107"/>
        <end position="130"/>
    </location>
</feature>
<dbReference type="AlphaFoldDB" id="A0AA41QA29"/>
<evidence type="ECO:0000256" key="8">
    <source>
        <dbReference type="SAM" id="MobiDB-lite"/>
    </source>
</evidence>
<dbReference type="PANTHER" id="PTHR43386">
    <property type="entry name" value="OLIGOPEPTIDE TRANSPORT SYSTEM PERMEASE PROTEIN APPC"/>
    <property type="match status" value="1"/>
</dbReference>
<dbReference type="SUPFAM" id="SSF161098">
    <property type="entry name" value="MetI-like"/>
    <property type="match status" value="1"/>
</dbReference>
<evidence type="ECO:0000256" key="2">
    <source>
        <dbReference type="ARBA" id="ARBA00022448"/>
    </source>
</evidence>
<evidence type="ECO:0000256" key="3">
    <source>
        <dbReference type="ARBA" id="ARBA00022475"/>
    </source>
</evidence>
<accession>A0AA41QA29</accession>
<organism evidence="10 11">
    <name type="scientific">Antribacter soli</name>
    <dbReference type="NCBI Taxonomy" id="2910976"/>
    <lineage>
        <taxon>Bacteria</taxon>
        <taxon>Bacillati</taxon>
        <taxon>Actinomycetota</taxon>
        <taxon>Actinomycetes</taxon>
        <taxon>Micrococcales</taxon>
        <taxon>Promicromonosporaceae</taxon>
        <taxon>Antribacter</taxon>
    </lineage>
</organism>
<dbReference type="InterPro" id="IPR050366">
    <property type="entry name" value="BP-dependent_transpt_permease"/>
</dbReference>
<feature type="transmembrane region" description="Helical" evidence="7">
    <location>
        <begin position="14"/>
        <end position="35"/>
    </location>
</feature>
<gene>
    <name evidence="10" type="ORF">L1785_01475</name>
</gene>
<evidence type="ECO:0000256" key="6">
    <source>
        <dbReference type="ARBA" id="ARBA00023136"/>
    </source>
</evidence>
<dbReference type="PROSITE" id="PS50928">
    <property type="entry name" value="ABC_TM1"/>
    <property type="match status" value="1"/>
</dbReference>
<feature type="transmembrane region" description="Helical" evidence="7">
    <location>
        <begin position="243"/>
        <end position="267"/>
    </location>
</feature>
<dbReference type="CDD" id="cd06261">
    <property type="entry name" value="TM_PBP2"/>
    <property type="match status" value="1"/>
</dbReference>
<comment type="caution">
    <text evidence="10">The sequence shown here is derived from an EMBL/GenBank/DDBJ whole genome shotgun (WGS) entry which is preliminary data.</text>
</comment>
<keyword evidence="4 7" id="KW-0812">Transmembrane</keyword>
<protein>
    <submittedName>
        <fullName evidence="10">ABC transporter permease</fullName>
    </submittedName>
</protein>
<feature type="compositionally biased region" description="Low complexity" evidence="8">
    <location>
        <begin position="289"/>
        <end position="302"/>
    </location>
</feature>
<keyword evidence="5 7" id="KW-1133">Transmembrane helix</keyword>
<reference evidence="10" key="1">
    <citation type="submission" date="2022-01" db="EMBL/GenBank/DDBJ databases">
        <title>Antribacter sp. nov., isolated from Guizhou of China.</title>
        <authorList>
            <person name="Chengliang C."/>
            <person name="Ya Z."/>
        </authorList>
    </citation>
    <scope>NUCLEOTIDE SEQUENCE</scope>
    <source>
        <strain evidence="10">KLBMP 9083</strain>
    </source>
</reference>
<dbReference type="GO" id="GO:0071916">
    <property type="term" value="F:dipeptide transmembrane transporter activity"/>
    <property type="evidence" value="ECO:0007669"/>
    <property type="project" value="TreeGrafter"/>
</dbReference>
<dbReference type="InterPro" id="IPR000515">
    <property type="entry name" value="MetI-like"/>
</dbReference>
<evidence type="ECO:0000256" key="4">
    <source>
        <dbReference type="ARBA" id="ARBA00022692"/>
    </source>
</evidence>
<name>A0AA41QA29_9MICO</name>
<comment type="subcellular location">
    <subcellularLocation>
        <location evidence="1 7">Cell membrane</location>
        <topology evidence="1 7">Multi-pass membrane protein</topology>
    </subcellularLocation>
</comment>
<feature type="transmembrane region" description="Helical" evidence="7">
    <location>
        <begin position="76"/>
        <end position="100"/>
    </location>
</feature>
<keyword evidence="3" id="KW-1003">Cell membrane</keyword>
<proteinExistence type="inferred from homology"/>
<evidence type="ECO:0000256" key="7">
    <source>
        <dbReference type="RuleBase" id="RU363032"/>
    </source>
</evidence>
<evidence type="ECO:0000256" key="1">
    <source>
        <dbReference type="ARBA" id="ARBA00004651"/>
    </source>
</evidence>
<dbReference type="Gene3D" id="1.10.3720.10">
    <property type="entry name" value="MetI-like"/>
    <property type="match status" value="1"/>
</dbReference>
<dbReference type="InterPro" id="IPR035906">
    <property type="entry name" value="MetI-like_sf"/>
</dbReference>
<dbReference type="GO" id="GO:0005886">
    <property type="term" value="C:plasma membrane"/>
    <property type="evidence" value="ECO:0007669"/>
    <property type="project" value="UniProtKB-SubCell"/>
</dbReference>
<dbReference type="RefSeq" id="WP_236087355.1">
    <property type="nucleotide sequence ID" value="NZ_JAKGSG010000006.1"/>
</dbReference>
<feature type="transmembrane region" description="Helical" evidence="7">
    <location>
        <begin position="136"/>
        <end position="155"/>
    </location>
</feature>
<evidence type="ECO:0000313" key="11">
    <source>
        <dbReference type="Proteomes" id="UP001165405"/>
    </source>
</evidence>
<evidence type="ECO:0000259" key="9">
    <source>
        <dbReference type="PROSITE" id="PS50928"/>
    </source>
</evidence>
<feature type="transmembrane region" description="Helical" evidence="7">
    <location>
        <begin position="186"/>
        <end position="207"/>
    </location>
</feature>
<feature type="domain" description="ABC transmembrane type-1" evidence="9">
    <location>
        <begin position="72"/>
        <end position="264"/>
    </location>
</feature>
<keyword evidence="11" id="KW-1185">Reference proteome</keyword>
<comment type="similarity">
    <text evidence="7">Belongs to the binding-protein-dependent transport system permease family.</text>
</comment>
<dbReference type="PANTHER" id="PTHR43386:SF1">
    <property type="entry name" value="D,D-DIPEPTIDE TRANSPORT SYSTEM PERMEASE PROTEIN DDPC-RELATED"/>
    <property type="match status" value="1"/>
</dbReference>
<evidence type="ECO:0000256" key="5">
    <source>
        <dbReference type="ARBA" id="ARBA00022989"/>
    </source>
</evidence>
<keyword evidence="2 7" id="KW-0813">Transport</keyword>
<keyword evidence="6 7" id="KW-0472">Membrane</keyword>
<dbReference type="EMBL" id="JAKGSG010000006">
    <property type="protein sequence ID" value="MCF4119644.1"/>
    <property type="molecule type" value="Genomic_DNA"/>
</dbReference>
<feature type="region of interest" description="Disordered" evidence="8">
    <location>
        <begin position="283"/>
        <end position="309"/>
    </location>
</feature>
<dbReference type="Proteomes" id="UP001165405">
    <property type="component" value="Unassembled WGS sequence"/>
</dbReference>
<sequence>MAEYRILPPRSEKLLAGLFITGGIVLFAVVAPFLVQDPRFSGNDAFLPPSADHLLGTTKLGYDVLAQLAHGARGSLLVGLAAAAIAIALSLIFGIFAGYAGGWTDEVLTMVTNIMLVIPGLPLVMVIAVYAQSRSLWLVAFILGITGWAGSAVVLRSQARSLRSRDYVEASQVAGERTWRILLVEILPNLLPLLAAQFLFAVVFAILGEAGLSFIGLGPNGSITWGTMITEAYGGNAMSAGAWWWFVPPGLLIAVFGAGLSLVNFSIDEVVNPKLRVVAETGDRRRAPEAAAPAAAPVQPAEPKAEVTA</sequence>
<evidence type="ECO:0000313" key="10">
    <source>
        <dbReference type="EMBL" id="MCF4119644.1"/>
    </source>
</evidence>
<dbReference type="Pfam" id="PF00528">
    <property type="entry name" value="BPD_transp_1"/>
    <property type="match status" value="1"/>
</dbReference>